<proteinExistence type="predicted"/>
<evidence type="ECO:0000313" key="3">
    <source>
        <dbReference type="Proteomes" id="UP001596405"/>
    </source>
</evidence>
<reference evidence="3" key="1">
    <citation type="journal article" date="2019" name="Int. J. Syst. Evol. Microbiol.">
        <title>The Global Catalogue of Microorganisms (GCM) 10K type strain sequencing project: providing services to taxonomists for standard genome sequencing and annotation.</title>
        <authorList>
            <consortium name="The Broad Institute Genomics Platform"/>
            <consortium name="The Broad Institute Genome Sequencing Center for Infectious Disease"/>
            <person name="Wu L."/>
            <person name="Ma J."/>
        </authorList>
    </citation>
    <scope>NUCLEOTIDE SEQUENCE [LARGE SCALE GENOMIC DNA]</scope>
    <source>
        <strain evidence="3">CGMCC 4.7393</strain>
    </source>
</reference>
<dbReference type="RefSeq" id="WP_066618115.1">
    <property type="nucleotide sequence ID" value="NZ_JBHSYQ010000005.1"/>
</dbReference>
<evidence type="ECO:0000256" key="1">
    <source>
        <dbReference type="SAM" id="SignalP"/>
    </source>
</evidence>
<dbReference type="Proteomes" id="UP001596405">
    <property type="component" value="Unassembled WGS sequence"/>
</dbReference>
<feature type="signal peptide" evidence="1">
    <location>
        <begin position="1"/>
        <end position="20"/>
    </location>
</feature>
<comment type="caution">
    <text evidence="2">The sequence shown here is derived from an EMBL/GenBank/DDBJ whole genome shotgun (WGS) entry which is preliminary data.</text>
</comment>
<protein>
    <submittedName>
        <fullName evidence="2">DUF4919 domain-containing protein</fullName>
    </submittedName>
</protein>
<accession>A0ABW2DKQ7</accession>
<gene>
    <name evidence="2" type="ORF">ACFQHR_11375</name>
</gene>
<dbReference type="EMBL" id="JBHSYQ010000005">
    <property type="protein sequence ID" value="MFC6998230.1"/>
    <property type="molecule type" value="Genomic_DNA"/>
</dbReference>
<sequence>MKRFLLLSTFCLAFLIHGQAQTISQINFDAIKTAVASSKSAYYYPSLLKRYHANDVSLTSEDYKHLYYGWVFQPGYNPYKGNDKADALNQMLLYERFPEIITTGKKILQTDPFNLDVMYLMVMAYGEMRNKAESDKWLAKVEGIAGAIKASGTGQSPESAVVLVAPRDEYMFLTMVGLRQASAPQLVENKYHLIPVKSPNKLNYTQVYFNIQKPLARKK</sequence>
<name>A0ABW2DKQ7_9BACT</name>
<dbReference type="Pfam" id="PF16266">
    <property type="entry name" value="DUF4919"/>
    <property type="match status" value="1"/>
</dbReference>
<organism evidence="2 3">
    <name type="scientific">Rufibacter roseus</name>
    <dbReference type="NCBI Taxonomy" id="1567108"/>
    <lineage>
        <taxon>Bacteria</taxon>
        <taxon>Pseudomonadati</taxon>
        <taxon>Bacteroidota</taxon>
        <taxon>Cytophagia</taxon>
        <taxon>Cytophagales</taxon>
        <taxon>Hymenobacteraceae</taxon>
        <taxon>Rufibacter</taxon>
    </lineage>
</organism>
<evidence type="ECO:0000313" key="2">
    <source>
        <dbReference type="EMBL" id="MFC6998230.1"/>
    </source>
</evidence>
<keyword evidence="1" id="KW-0732">Signal</keyword>
<keyword evidence="3" id="KW-1185">Reference proteome</keyword>
<feature type="chain" id="PRO_5046911528" evidence="1">
    <location>
        <begin position="21"/>
        <end position="219"/>
    </location>
</feature>
<dbReference type="InterPro" id="IPR032578">
    <property type="entry name" value="DUF4919"/>
</dbReference>